<comment type="subcellular location">
    <subcellularLocation>
        <location evidence="1">Membrane</location>
    </subcellularLocation>
</comment>
<dbReference type="InterPro" id="IPR027094">
    <property type="entry name" value="Mitofusin_fam"/>
</dbReference>
<dbReference type="InterPro" id="IPR045063">
    <property type="entry name" value="Dynamin_N"/>
</dbReference>
<dbReference type="SUPFAM" id="SSF52540">
    <property type="entry name" value="P-loop containing nucleoside triphosphate hydrolases"/>
    <property type="match status" value="1"/>
</dbReference>
<dbReference type="Pfam" id="PF00350">
    <property type="entry name" value="Dynamin_N"/>
    <property type="match status" value="1"/>
</dbReference>
<evidence type="ECO:0000256" key="3">
    <source>
        <dbReference type="ARBA" id="ARBA00022801"/>
    </source>
</evidence>
<dbReference type="GO" id="GO:0008053">
    <property type="term" value="P:mitochondrial fusion"/>
    <property type="evidence" value="ECO:0007669"/>
    <property type="project" value="TreeGrafter"/>
</dbReference>
<evidence type="ECO:0000259" key="6">
    <source>
        <dbReference type="Pfam" id="PF00350"/>
    </source>
</evidence>
<dbReference type="AlphaFoldDB" id="A0A1M4EEI9"/>
<reference evidence="7" key="1">
    <citation type="submission" date="2016-04" db="EMBL/GenBank/DDBJ databases">
        <authorList>
            <person name="Evans L.H."/>
            <person name="Alamgir A."/>
            <person name="Owens N."/>
            <person name="Weber N.D."/>
            <person name="Virtaneva K."/>
            <person name="Barbian K."/>
            <person name="Babar A."/>
            <person name="Rosenke K."/>
        </authorList>
    </citation>
    <scope>NUCLEOTIDE SEQUENCE</scope>
    <source>
        <strain evidence="7">Nono1</strain>
    </source>
</reference>
<keyword evidence="3" id="KW-0378">Hydrolase</keyword>
<dbReference type="PANTHER" id="PTHR10465">
    <property type="entry name" value="TRANSMEMBRANE GTPASE FZO1"/>
    <property type="match status" value="1"/>
</dbReference>
<sequence length="504" mass="54418">MNLLRDDDLGPLARRLLGLCDRLLGSLTQPDQRATVTGVRDRLCEPLRVAIGGREKAGKSTLVNALLGRRVAPTAVGTCTKVVTWYRYHHHEHVDVQPYEGPSIVLPLHGGRLPANEEIGLEHSRISHMTVYLSHERLRSVTIVDTPGLESSDARLSARTHRLLALDGASTRAISQADALIYLFQQPRSDDMLRLEDFRDALAGMSALNALGVLSRVDTLAGHVPDPWPDARRIATKYGHRFRMLVADVLPVVGLLGEAAGAGLLTERDASDLRALAALSAGTRRRLLLSADLFVREGTAPVPAARRRHLLSLLGLYGLRQALGQIDSGAGSAAQLVRVLYELSGVREVDTFIGRSLTRRADPMKAVTAIRTLESLAYGDLAGLRGELERIRLTPDMHQLEEMDAMRLIATGTARLPAELEEEALRVMTGTDPATRLGLTAGGGAPSVREAALAGASRWQAAENRPGTSRATARVARTVKLSYLHLYAQAGACGHAGEAIPCRS</sequence>
<feature type="domain" description="Dynamin N-terminal" evidence="6">
    <location>
        <begin position="49"/>
        <end position="185"/>
    </location>
</feature>
<evidence type="ECO:0000256" key="4">
    <source>
        <dbReference type="ARBA" id="ARBA00023134"/>
    </source>
</evidence>
<evidence type="ECO:0000256" key="2">
    <source>
        <dbReference type="ARBA" id="ARBA00022741"/>
    </source>
</evidence>
<keyword evidence="2" id="KW-0547">Nucleotide-binding</keyword>
<dbReference type="EMBL" id="LT559118">
    <property type="protein sequence ID" value="SBO97204.1"/>
    <property type="molecule type" value="Genomic_DNA"/>
</dbReference>
<protein>
    <submittedName>
        <fullName evidence="7">ISONIAZID INDUCTIBLE GENE PROTEIN INIC</fullName>
    </submittedName>
</protein>
<gene>
    <name evidence="7" type="ORF">BN4615_P6720</name>
</gene>
<accession>A0A1M4EEI9</accession>
<dbReference type="GO" id="GO:0005525">
    <property type="term" value="F:GTP binding"/>
    <property type="evidence" value="ECO:0007669"/>
    <property type="project" value="UniProtKB-KW"/>
</dbReference>
<evidence type="ECO:0000256" key="5">
    <source>
        <dbReference type="ARBA" id="ARBA00023136"/>
    </source>
</evidence>
<dbReference type="GO" id="GO:0016020">
    <property type="term" value="C:membrane"/>
    <property type="evidence" value="ECO:0007669"/>
    <property type="project" value="UniProtKB-SubCell"/>
</dbReference>
<keyword evidence="5" id="KW-0472">Membrane</keyword>
<evidence type="ECO:0000256" key="1">
    <source>
        <dbReference type="ARBA" id="ARBA00004370"/>
    </source>
</evidence>
<evidence type="ECO:0000313" key="7">
    <source>
        <dbReference type="EMBL" id="SBO97204.1"/>
    </source>
</evidence>
<keyword evidence="4" id="KW-0342">GTP-binding</keyword>
<dbReference type="PANTHER" id="PTHR10465:SF0">
    <property type="entry name" value="SARCALUMENIN"/>
    <property type="match status" value="1"/>
</dbReference>
<name>A0A1M4EEI9_9ACTN</name>
<dbReference type="InterPro" id="IPR027417">
    <property type="entry name" value="P-loop_NTPase"/>
</dbReference>
<dbReference type="RefSeq" id="WP_225265989.1">
    <property type="nucleotide sequence ID" value="NZ_CP084058.1"/>
</dbReference>
<dbReference type="GO" id="GO:0003924">
    <property type="term" value="F:GTPase activity"/>
    <property type="evidence" value="ECO:0007669"/>
    <property type="project" value="InterPro"/>
</dbReference>
<dbReference type="Gene3D" id="3.40.50.300">
    <property type="entry name" value="P-loop containing nucleotide triphosphate hydrolases"/>
    <property type="match status" value="1"/>
</dbReference>
<proteinExistence type="predicted"/>
<organism evidence="7">
    <name type="scientific">Nonomuraea gerenzanensis</name>
    <dbReference type="NCBI Taxonomy" id="93944"/>
    <lineage>
        <taxon>Bacteria</taxon>
        <taxon>Bacillati</taxon>
        <taxon>Actinomycetota</taxon>
        <taxon>Actinomycetes</taxon>
        <taxon>Streptosporangiales</taxon>
        <taxon>Streptosporangiaceae</taxon>
        <taxon>Nonomuraea</taxon>
    </lineage>
</organism>